<evidence type="ECO:0008006" key="9">
    <source>
        <dbReference type="Google" id="ProtNLM"/>
    </source>
</evidence>
<comment type="similarity">
    <text evidence="2">Belongs to the FUN14 family.</text>
</comment>
<dbReference type="GO" id="GO:0016020">
    <property type="term" value="C:membrane"/>
    <property type="evidence" value="ECO:0007669"/>
    <property type="project" value="UniProtKB-SubCell"/>
</dbReference>
<dbReference type="OrthoDB" id="72791at2"/>
<feature type="transmembrane region" description="Helical" evidence="6">
    <location>
        <begin position="35"/>
        <end position="59"/>
    </location>
</feature>
<organism evidence="7 8">
    <name type="scientific">Deinococcus peraridilitoris (strain DSM 19664 / LMG 22246 / CIP 109416 / KR-200)</name>
    <dbReference type="NCBI Taxonomy" id="937777"/>
    <lineage>
        <taxon>Bacteria</taxon>
        <taxon>Thermotogati</taxon>
        <taxon>Deinococcota</taxon>
        <taxon>Deinococci</taxon>
        <taxon>Deinococcales</taxon>
        <taxon>Deinococcaceae</taxon>
        <taxon>Deinococcus</taxon>
    </lineage>
</organism>
<dbReference type="Proteomes" id="UP000010467">
    <property type="component" value="Chromosome"/>
</dbReference>
<dbReference type="Pfam" id="PF04930">
    <property type="entry name" value="FUN14"/>
    <property type="match status" value="1"/>
</dbReference>
<protein>
    <recommendedName>
        <fullName evidence="9">FUN14 family protein</fullName>
    </recommendedName>
</protein>
<dbReference type="STRING" id="937777.Deipe_1860"/>
<comment type="subcellular location">
    <subcellularLocation>
        <location evidence="1">Membrane</location>
    </subcellularLocation>
</comment>
<evidence type="ECO:0000313" key="8">
    <source>
        <dbReference type="Proteomes" id="UP000010467"/>
    </source>
</evidence>
<dbReference type="HOGENOM" id="CLU_095425_1_0_0"/>
<evidence type="ECO:0000256" key="4">
    <source>
        <dbReference type="ARBA" id="ARBA00022989"/>
    </source>
</evidence>
<accession>L0A0K4</accession>
<feature type="transmembrane region" description="Helical" evidence="6">
    <location>
        <begin position="79"/>
        <end position="103"/>
    </location>
</feature>
<dbReference type="EMBL" id="CP003382">
    <property type="protein sequence ID" value="AFZ67376.1"/>
    <property type="molecule type" value="Genomic_DNA"/>
</dbReference>
<evidence type="ECO:0000256" key="2">
    <source>
        <dbReference type="ARBA" id="ARBA00009160"/>
    </source>
</evidence>
<evidence type="ECO:0000256" key="5">
    <source>
        <dbReference type="ARBA" id="ARBA00023136"/>
    </source>
</evidence>
<dbReference type="eggNOG" id="COG2383">
    <property type="taxonomic scope" value="Bacteria"/>
</dbReference>
<reference evidence="8" key="1">
    <citation type="submission" date="2012-03" db="EMBL/GenBank/DDBJ databases">
        <title>Complete sequence of chromosome of Deinococcus peraridilitoris DSM 19664.</title>
        <authorList>
            <person name="Lucas S."/>
            <person name="Copeland A."/>
            <person name="Lapidus A."/>
            <person name="Glavina del Rio T."/>
            <person name="Dalin E."/>
            <person name="Tice H."/>
            <person name="Bruce D."/>
            <person name="Goodwin L."/>
            <person name="Pitluck S."/>
            <person name="Peters L."/>
            <person name="Mikhailova N."/>
            <person name="Lu M."/>
            <person name="Kyrpides N."/>
            <person name="Mavromatis K."/>
            <person name="Ivanova N."/>
            <person name="Brettin T."/>
            <person name="Detter J.C."/>
            <person name="Han C."/>
            <person name="Larimer F."/>
            <person name="Land M."/>
            <person name="Hauser L."/>
            <person name="Markowitz V."/>
            <person name="Cheng J.-F."/>
            <person name="Hugenholtz P."/>
            <person name="Woyke T."/>
            <person name="Wu D."/>
            <person name="Pukall R."/>
            <person name="Steenblock K."/>
            <person name="Brambilla E."/>
            <person name="Klenk H.-P."/>
            <person name="Eisen J.A."/>
        </authorList>
    </citation>
    <scope>NUCLEOTIDE SEQUENCE [LARGE SCALE GENOMIC DNA]</scope>
    <source>
        <strain evidence="8">DSM 19664 / LMG 22246 / CIP 109416 / KR-200</strain>
    </source>
</reference>
<evidence type="ECO:0000256" key="6">
    <source>
        <dbReference type="SAM" id="Phobius"/>
    </source>
</evidence>
<sequence length="106" mass="11416">MSVPDLLRPLLPDLSIGGVLGFCAGFAIKKVGRVMIFALGALFVIVQLLAYFGFLSVNWGRVQLIAEPWLKEGAQQGSAWLLDVLRANLPFGGAFVAGLMLGLRTR</sequence>
<keyword evidence="4 6" id="KW-1133">Transmembrane helix</keyword>
<evidence type="ECO:0000313" key="7">
    <source>
        <dbReference type="EMBL" id="AFZ67376.1"/>
    </source>
</evidence>
<keyword evidence="8" id="KW-1185">Reference proteome</keyword>
<evidence type="ECO:0000256" key="1">
    <source>
        <dbReference type="ARBA" id="ARBA00004370"/>
    </source>
</evidence>
<name>L0A0K4_DEIPD</name>
<keyword evidence="3 6" id="KW-0812">Transmembrane</keyword>
<dbReference type="InterPro" id="IPR007014">
    <property type="entry name" value="FUN14"/>
</dbReference>
<evidence type="ECO:0000256" key="3">
    <source>
        <dbReference type="ARBA" id="ARBA00022692"/>
    </source>
</evidence>
<proteinExistence type="inferred from homology"/>
<feature type="transmembrane region" description="Helical" evidence="6">
    <location>
        <begin position="6"/>
        <end position="28"/>
    </location>
</feature>
<keyword evidence="5 6" id="KW-0472">Membrane</keyword>
<dbReference type="PATRIC" id="fig|937777.3.peg.1861"/>
<dbReference type="PANTHER" id="PTHR21346">
    <property type="entry name" value="FUN14 DOMAIN CONTAINING"/>
    <property type="match status" value="1"/>
</dbReference>
<dbReference type="KEGG" id="dpd:Deipe_1860"/>
<dbReference type="AlphaFoldDB" id="L0A0K4"/>
<dbReference type="RefSeq" id="WP_015235681.1">
    <property type="nucleotide sequence ID" value="NC_019793.1"/>
</dbReference>
<dbReference type="PANTHER" id="PTHR21346:SF10">
    <property type="entry name" value="TRANSMEMBRANE PROTEIN"/>
    <property type="match status" value="1"/>
</dbReference>
<gene>
    <name evidence="7" type="ordered locus">Deipe_1860</name>
</gene>